<dbReference type="EMBL" id="GG676168">
    <property type="protein sequence ID" value="EER12370.1"/>
    <property type="molecule type" value="Genomic_DNA"/>
</dbReference>
<evidence type="ECO:0000313" key="2">
    <source>
        <dbReference type="EMBL" id="EER12370.1"/>
    </source>
</evidence>
<proteinExistence type="predicted"/>
<feature type="region of interest" description="Disordered" evidence="1">
    <location>
        <begin position="23"/>
        <end position="112"/>
    </location>
</feature>
<dbReference type="OMA" id="HIDEACT"/>
<reference evidence="2 3" key="1">
    <citation type="submission" date="2008-07" db="EMBL/GenBank/DDBJ databases">
        <authorList>
            <person name="El-Sayed N."/>
            <person name="Caler E."/>
            <person name="Inman J."/>
            <person name="Amedeo P."/>
            <person name="Hass B."/>
            <person name="Wortman J."/>
        </authorList>
    </citation>
    <scope>NUCLEOTIDE SEQUENCE [LARGE SCALE GENOMIC DNA]</scope>
    <source>
        <strain evidence="3">ATCC 50983 / TXsc</strain>
    </source>
</reference>
<dbReference type="Proteomes" id="UP000007800">
    <property type="component" value="Unassembled WGS sequence"/>
</dbReference>
<evidence type="ECO:0000256" key="1">
    <source>
        <dbReference type="SAM" id="MobiDB-lite"/>
    </source>
</evidence>
<protein>
    <submittedName>
        <fullName evidence="2">Uncharacterized protein</fullName>
    </submittedName>
</protein>
<dbReference type="RefSeq" id="XP_002780575.1">
    <property type="nucleotide sequence ID" value="XM_002780529.1"/>
</dbReference>
<evidence type="ECO:0000313" key="3">
    <source>
        <dbReference type="Proteomes" id="UP000007800"/>
    </source>
</evidence>
<keyword evidence="3" id="KW-1185">Reference proteome</keyword>
<accession>C5KT20</accession>
<gene>
    <name evidence="2" type="ORF">Pmar_PMAR001169</name>
</gene>
<organism evidence="3">
    <name type="scientific">Perkinsus marinus (strain ATCC 50983 / TXsc)</name>
    <dbReference type="NCBI Taxonomy" id="423536"/>
    <lineage>
        <taxon>Eukaryota</taxon>
        <taxon>Sar</taxon>
        <taxon>Alveolata</taxon>
        <taxon>Perkinsozoa</taxon>
        <taxon>Perkinsea</taxon>
        <taxon>Perkinsida</taxon>
        <taxon>Perkinsidae</taxon>
        <taxon>Perkinsus</taxon>
    </lineage>
</organism>
<feature type="compositionally biased region" description="Basic and acidic residues" evidence="1">
    <location>
        <begin position="90"/>
        <end position="101"/>
    </location>
</feature>
<name>C5KT20_PERM5</name>
<dbReference type="InParanoid" id="C5KT20"/>
<feature type="compositionally biased region" description="Acidic residues" evidence="1">
    <location>
        <begin position="102"/>
        <end position="112"/>
    </location>
</feature>
<sequence>MTDEKPQSHLDVVSTAVDHIEAAAGKANTAQSSNGVASAHPEDDAANAITTPIESPLSEESCDTPVKESDNDDSPCESGAPSPAASSVEENERMAEAIHDDMPEDPLDVGSG</sequence>
<dbReference type="GeneID" id="9057570"/>
<dbReference type="AlphaFoldDB" id="C5KT20"/>